<accession>A0ABQ6ZFT6</accession>
<dbReference type="RefSeq" id="WP_162338157.1">
    <property type="nucleotide sequence ID" value="NZ_CP171632.1"/>
</dbReference>
<protein>
    <submittedName>
        <fullName evidence="1">Uncharacterized protein</fullName>
    </submittedName>
</protein>
<sequence>MSSISLIISSLGVEFIGRRLDPERDTRVNAYRLVHEEQGSGSNVRWFFFAKADLSRPEAMARAQQWYETSRHPDWPGFKYPAGARE</sequence>
<name>A0ABQ6ZFT6_9GAMM</name>
<evidence type="ECO:0000313" key="1">
    <source>
        <dbReference type="EMBL" id="KAF1724465.1"/>
    </source>
</evidence>
<keyword evidence="2" id="KW-1185">Reference proteome</keyword>
<dbReference type="EMBL" id="PDWW01000017">
    <property type="protein sequence ID" value="KAF1724465.1"/>
    <property type="molecule type" value="Genomic_DNA"/>
</dbReference>
<proteinExistence type="predicted"/>
<gene>
    <name evidence="1" type="ORF">CSC78_12395</name>
</gene>
<organism evidence="1 2">
    <name type="scientific">Pseudoxanthomonas japonensis</name>
    <dbReference type="NCBI Taxonomy" id="69284"/>
    <lineage>
        <taxon>Bacteria</taxon>
        <taxon>Pseudomonadati</taxon>
        <taxon>Pseudomonadota</taxon>
        <taxon>Gammaproteobacteria</taxon>
        <taxon>Lysobacterales</taxon>
        <taxon>Lysobacteraceae</taxon>
        <taxon>Pseudoxanthomonas</taxon>
    </lineage>
</organism>
<dbReference type="Proteomes" id="UP000781710">
    <property type="component" value="Unassembled WGS sequence"/>
</dbReference>
<evidence type="ECO:0000313" key="2">
    <source>
        <dbReference type="Proteomes" id="UP000781710"/>
    </source>
</evidence>
<comment type="caution">
    <text evidence="1">The sequence shown here is derived from an EMBL/GenBank/DDBJ whole genome shotgun (WGS) entry which is preliminary data.</text>
</comment>
<reference evidence="1 2" key="1">
    <citation type="submission" date="2017-10" db="EMBL/GenBank/DDBJ databases">
        <title>Whole genome sequencing of members of genus Pseudoxanthomonas.</title>
        <authorList>
            <person name="Kumar S."/>
            <person name="Bansal K."/>
            <person name="Kaur A."/>
            <person name="Patil P."/>
            <person name="Sharma S."/>
            <person name="Patil P.B."/>
        </authorList>
    </citation>
    <scope>NUCLEOTIDE SEQUENCE [LARGE SCALE GENOMIC DNA]</scope>
    <source>
        <strain evidence="1 2">DSM 17109</strain>
    </source>
</reference>